<feature type="coiled-coil region" evidence="1">
    <location>
        <begin position="473"/>
        <end position="573"/>
    </location>
</feature>
<keyword evidence="1" id="KW-0175">Coiled coil</keyword>
<feature type="coiled-coil region" evidence="1">
    <location>
        <begin position="693"/>
        <end position="765"/>
    </location>
</feature>
<feature type="compositionally biased region" description="Basic and acidic residues" evidence="2">
    <location>
        <begin position="209"/>
        <end position="221"/>
    </location>
</feature>
<dbReference type="AlphaFoldDB" id="A0A078A7B1"/>
<proteinExistence type="predicted"/>
<feature type="compositionally biased region" description="Low complexity" evidence="2">
    <location>
        <begin position="299"/>
        <end position="308"/>
    </location>
</feature>
<sequence>MKSNNHGGNSLESDPDLLEIRRQIESLVNGSTNQAKTLTNNYTYEQNRNLTNETADMDLDDIIHSMEKQSYKVPSSTQKEDYSKEVNEILRAAFQVEDEAASIKHKYQKPKYEQTSITKNDLFNFNFSHQPTDQLIQKNSASVQKFQETSNKYSVSDNQMNSKNLSKNDKKMIADVIQEDDKAEDMMIALSLLNKYKKDPNFIQKELQTHQKKKEEEKKADNNGQSIFPGKKVEYFNPLLTQEERHRQIKEKREKRVKEQKEKQLEEVKEKTKPKDSYKLPSQTIKRESKMKPQIHQQSNNNKNLNSDLNSLRYQDYDEDDNEFENQYSEEYNIDKKLEKTRKEHEDIFKAAQEQKQIAQQIKEDIKKYSQAIKEQEKAQKEFQIQQEQKKRLEIEKQKMEIELQNSKKKMNEFKLQKVGVILGQVIQNSLKQVKYQAFEAINTFNLELQFKEQKLARHQKFQTTRKFFRVWIQQLRKQIQQRELEEYEKEQQRQRVMEQTAENHFLRILKRKCFKSLVKNIKNMQNERQIQEEHDKMKNQIDSFFTNLKEKAKNEEEKLKQLNEYNELSEQMLSNFDSSQQINQDRNQFLSQTQNAVPYQMQEPSVDTINFSQYEENKESMVTYNDNIMNISRQPMRPSNIDSSSVSNQTQSSAAQRSRSNIGRLQKQQKPLQPVVERPKHVIEMEIRAKDRKNKRQELDKVYEEKRKKAEEDKRLEELKKEEEKKKKLQDERDQKRARIREANQKIEEEKKQKEVEFLKLKNAKEYYNRGLIIKYVILPLSKLVDLASEKALKADLHNLKRIKRNGLSLLKEGLMVQSLEEEQKINKLNRIADRFFEVNQYKLEKKVLQRKYLSNLKRSALTFWRLTIPELRKERINIQLREELLIKKFRIMKIGKPIFDAIKSYAKESRLEQEKKVYKDQMWGKVNSWLHDFDKRTNLLIAEITTQPVNLDYNSSKQTHHNDDYEIKKEMENENIQQNDKKKYTQINFTETSMMDEQSSELSKIMGIVKEHRFDMFDDDGAFNDDKENTISNNKSTIEYQF</sequence>
<evidence type="ECO:0000313" key="3">
    <source>
        <dbReference type="EMBL" id="CDW77766.1"/>
    </source>
</evidence>
<dbReference type="EMBL" id="CCKQ01006455">
    <property type="protein sequence ID" value="CDW77766.1"/>
    <property type="molecule type" value="Genomic_DNA"/>
</dbReference>
<evidence type="ECO:0000313" key="4">
    <source>
        <dbReference type="Proteomes" id="UP000039865"/>
    </source>
</evidence>
<organism evidence="3 4">
    <name type="scientific">Stylonychia lemnae</name>
    <name type="common">Ciliate</name>
    <dbReference type="NCBI Taxonomy" id="5949"/>
    <lineage>
        <taxon>Eukaryota</taxon>
        <taxon>Sar</taxon>
        <taxon>Alveolata</taxon>
        <taxon>Ciliophora</taxon>
        <taxon>Intramacronucleata</taxon>
        <taxon>Spirotrichea</taxon>
        <taxon>Stichotrichia</taxon>
        <taxon>Sporadotrichida</taxon>
        <taxon>Oxytrichidae</taxon>
        <taxon>Stylonychinae</taxon>
        <taxon>Stylonychia</taxon>
    </lineage>
</organism>
<protein>
    <submittedName>
        <fullName evidence="3">Uncharacterized protein</fullName>
    </submittedName>
</protein>
<keyword evidence="4" id="KW-1185">Reference proteome</keyword>
<gene>
    <name evidence="3" type="primary">Contig6910.g7396</name>
    <name evidence="3" type="ORF">STYLEM_6732</name>
</gene>
<reference evidence="3 4" key="1">
    <citation type="submission" date="2014-06" db="EMBL/GenBank/DDBJ databases">
        <authorList>
            <person name="Swart Estienne"/>
        </authorList>
    </citation>
    <scope>NUCLEOTIDE SEQUENCE [LARGE SCALE GENOMIC DNA]</scope>
    <source>
        <strain evidence="3 4">130c</strain>
    </source>
</reference>
<name>A0A078A7B1_STYLE</name>
<evidence type="ECO:0000256" key="1">
    <source>
        <dbReference type="SAM" id="Coils"/>
    </source>
</evidence>
<dbReference type="InParanoid" id="A0A078A7B1"/>
<feature type="region of interest" description="Disordered" evidence="2">
    <location>
        <begin position="633"/>
        <end position="680"/>
    </location>
</feature>
<feature type="compositionally biased region" description="Low complexity" evidence="2">
    <location>
        <begin position="644"/>
        <end position="662"/>
    </location>
</feature>
<dbReference type="Proteomes" id="UP000039865">
    <property type="component" value="Unassembled WGS sequence"/>
</dbReference>
<feature type="compositionally biased region" description="Basic and acidic residues" evidence="2">
    <location>
        <begin position="242"/>
        <end position="278"/>
    </location>
</feature>
<accession>A0A078A7B1</accession>
<feature type="region of interest" description="Disordered" evidence="2">
    <location>
        <begin position="209"/>
        <end position="308"/>
    </location>
</feature>
<evidence type="ECO:0000256" key="2">
    <source>
        <dbReference type="SAM" id="MobiDB-lite"/>
    </source>
</evidence>